<evidence type="ECO:0000256" key="2">
    <source>
        <dbReference type="ARBA" id="ARBA00009441"/>
    </source>
</evidence>
<dbReference type="AlphaFoldDB" id="A0A660SGX2"/>
<keyword evidence="10" id="KW-0175">Coiled coil</keyword>
<dbReference type="GO" id="GO:0006281">
    <property type="term" value="P:DNA repair"/>
    <property type="evidence" value="ECO:0007669"/>
    <property type="project" value="UniProtKB-KW"/>
</dbReference>
<dbReference type="Gene3D" id="3.40.50.300">
    <property type="entry name" value="P-loop containing nucleotide triphosphate hydrolases"/>
    <property type="match status" value="2"/>
</dbReference>
<keyword evidence="7 9" id="KW-0234">DNA repair</keyword>
<keyword evidence="5 9" id="KW-0227">DNA damage</keyword>
<evidence type="ECO:0000256" key="3">
    <source>
        <dbReference type="ARBA" id="ARBA00021315"/>
    </source>
</evidence>
<comment type="caution">
    <text evidence="12">The sequence shown here is derived from an EMBL/GenBank/DDBJ whole genome shotgun (WGS) entry which is preliminary data.</text>
</comment>
<dbReference type="Proteomes" id="UP000271125">
    <property type="component" value="Unassembled WGS sequence"/>
</dbReference>
<comment type="function">
    <text evidence="1 9">May be involved in recombinational repair of damaged DNA.</text>
</comment>
<evidence type="ECO:0000313" key="13">
    <source>
        <dbReference type="Proteomes" id="UP000271125"/>
    </source>
</evidence>
<evidence type="ECO:0000259" key="11">
    <source>
        <dbReference type="Pfam" id="PF02463"/>
    </source>
</evidence>
<dbReference type="PANTHER" id="PTHR11059:SF0">
    <property type="entry name" value="DNA REPAIR PROTEIN RECN"/>
    <property type="match status" value="1"/>
</dbReference>
<feature type="coiled-coil region" evidence="10">
    <location>
        <begin position="172"/>
        <end position="232"/>
    </location>
</feature>
<evidence type="ECO:0000256" key="9">
    <source>
        <dbReference type="PIRNR" id="PIRNR003128"/>
    </source>
</evidence>
<evidence type="ECO:0000256" key="5">
    <source>
        <dbReference type="ARBA" id="ARBA00022763"/>
    </source>
</evidence>
<evidence type="ECO:0000256" key="8">
    <source>
        <dbReference type="ARBA" id="ARBA00033408"/>
    </source>
</evidence>
<keyword evidence="4" id="KW-0547">Nucleotide-binding</keyword>
<dbReference type="InterPro" id="IPR027417">
    <property type="entry name" value="P-loop_NTPase"/>
</dbReference>
<organism evidence="12 13">
    <name type="scientific">candidate division TA06 bacterium</name>
    <dbReference type="NCBI Taxonomy" id="2250710"/>
    <lineage>
        <taxon>Bacteria</taxon>
        <taxon>Bacteria division TA06</taxon>
    </lineage>
</organism>
<protein>
    <recommendedName>
        <fullName evidence="3 9">DNA repair protein RecN</fullName>
    </recommendedName>
    <alternativeName>
        <fullName evidence="8 9">Recombination protein N</fullName>
    </alternativeName>
</protein>
<dbReference type="NCBIfam" id="TIGR00634">
    <property type="entry name" value="recN"/>
    <property type="match status" value="1"/>
</dbReference>
<accession>A0A660SGX2</accession>
<name>A0A660SGX2_UNCT6</name>
<evidence type="ECO:0000256" key="7">
    <source>
        <dbReference type="ARBA" id="ARBA00023204"/>
    </source>
</evidence>
<evidence type="ECO:0000256" key="6">
    <source>
        <dbReference type="ARBA" id="ARBA00022840"/>
    </source>
</evidence>
<dbReference type="PIRSF" id="PIRSF003128">
    <property type="entry name" value="RecN"/>
    <property type="match status" value="1"/>
</dbReference>
<evidence type="ECO:0000256" key="4">
    <source>
        <dbReference type="ARBA" id="ARBA00022741"/>
    </source>
</evidence>
<dbReference type="GO" id="GO:0009432">
    <property type="term" value="P:SOS response"/>
    <property type="evidence" value="ECO:0007669"/>
    <property type="project" value="TreeGrafter"/>
</dbReference>
<feature type="domain" description="RecF/RecN/SMC N-terminal" evidence="11">
    <location>
        <begin position="5"/>
        <end position="503"/>
    </location>
</feature>
<keyword evidence="6" id="KW-0067">ATP-binding</keyword>
<dbReference type="SUPFAM" id="SSF52540">
    <property type="entry name" value="P-loop containing nucleoside triphosphate hydrolases"/>
    <property type="match status" value="2"/>
</dbReference>
<evidence type="ECO:0000256" key="10">
    <source>
        <dbReference type="SAM" id="Coils"/>
    </source>
</evidence>
<dbReference type="InterPro" id="IPR004604">
    <property type="entry name" value="DNA_recomb/repair_RecN"/>
</dbReference>
<evidence type="ECO:0000313" key="12">
    <source>
        <dbReference type="EMBL" id="RKX69822.1"/>
    </source>
</evidence>
<reference evidence="12 13" key="1">
    <citation type="submission" date="2018-06" db="EMBL/GenBank/DDBJ databases">
        <title>Extensive metabolic versatility and redundancy in microbially diverse, dynamic hydrothermal sediments.</title>
        <authorList>
            <person name="Dombrowski N."/>
            <person name="Teske A."/>
            <person name="Baker B.J."/>
        </authorList>
    </citation>
    <scope>NUCLEOTIDE SEQUENCE [LARGE SCALE GENOMIC DNA]</scope>
    <source>
        <strain evidence="12">B10_G13</strain>
    </source>
</reference>
<dbReference type="CDD" id="cd03241">
    <property type="entry name" value="ABC_RecN"/>
    <property type="match status" value="2"/>
</dbReference>
<gene>
    <name evidence="12" type="primary">recN</name>
    <name evidence="12" type="ORF">DRP43_04000</name>
</gene>
<dbReference type="InterPro" id="IPR003395">
    <property type="entry name" value="RecF/RecN/SMC_N"/>
</dbReference>
<dbReference type="GO" id="GO:0043590">
    <property type="term" value="C:bacterial nucleoid"/>
    <property type="evidence" value="ECO:0007669"/>
    <property type="project" value="TreeGrafter"/>
</dbReference>
<proteinExistence type="inferred from homology"/>
<dbReference type="GO" id="GO:0006310">
    <property type="term" value="P:DNA recombination"/>
    <property type="evidence" value="ECO:0007669"/>
    <property type="project" value="InterPro"/>
</dbReference>
<dbReference type="EMBL" id="QNBD01000168">
    <property type="protein sequence ID" value="RKX69822.1"/>
    <property type="molecule type" value="Genomic_DNA"/>
</dbReference>
<comment type="similarity">
    <text evidence="2 9">Belongs to the RecN family.</text>
</comment>
<dbReference type="PANTHER" id="PTHR11059">
    <property type="entry name" value="DNA REPAIR PROTEIN RECN"/>
    <property type="match status" value="1"/>
</dbReference>
<sequence length="550" mass="63384">MLLELSIKNIAIIDSITIDLRKYFNVMTGETGAGKSIIINSINLLLGERFDRTMLRKGENYSEISGVFTNINNSAKEVLDRNCIEYSDPLIVRRRINGKRNSRSYINDTPVTINILKEIGQYLIDLHGQHEHQSLLFPERQLELIDDYGDYDTLIVQYRGILKDLLSKRHILKGMESELSNLLQNKDIYEYQVKEIEEISPEDNEDKELESKENYIKNRVEIKENIDDILKNIFEEEGAEGKIASSLNYSRKLSKIDEKYDSIKEILEEITYKFENIRDLMHSYYEYNDNEIPPIDEIESRIAGIGRLKKKYGGSIESVNQYYSKLKENLDNLDVSDDDIKKIRDEIKRLEKELHKRGEELHNERRNTFKEIENKIPIILEGLAIKNSKFNIRSSKLENPGINGLYGIEFFISTNPGEDLKPMNKIASGGEISRIMLAFKSLLNRKRLVDTLIFDEIDSGIGGDTAYRVGEIIKEIGKTTQIVVITHLPQVSMFGESHYKIEKKVSSGRTEVGVRLLSDEERIEETARMLGVSHSKESAIEHAKKLLSHK</sequence>
<dbReference type="GO" id="GO:0005524">
    <property type="term" value="F:ATP binding"/>
    <property type="evidence" value="ECO:0007669"/>
    <property type="project" value="UniProtKB-KW"/>
</dbReference>
<evidence type="ECO:0000256" key="1">
    <source>
        <dbReference type="ARBA" id="ARBA00003618"/>
    </source>
</evidence>
<dbReference type="Pfam" id="PF02463">
    <property type="entry name" value="SMC_N"/>
    <property type="match status" value="1"/>
</dbReference>
<feature type="coiled-coil region" evidence="10">
    <location>
        <begin position="333"/>
        <end position="367"/>
    </location>
</feature>